<proteinExistence type="inferred from homology"/>
<reference evidence="4 5" key="1">
    <citation type="submission" date="2020-08" db="EMBL/GenBank/DDBJ databases">
        <title>Genome public.</title>
        <authorList>
            <person name="Liu C."/>
            <person name="Sun Q."/>
        </authorList>
    </citation>
    <scope>NUCLEOTIDE SEQUENCE [LARGE SCALE GENOMIC DNA]</scope>
    <source>
        <strain evidence="4 5">New-38</strain>
    </source>
</reference>
<dbReference type="PANTHER" id="PTHR35795">
    <property type="entry name" value="SLR1885 PROTEIN"/>
    <property type="match status" value="1"/>
</dbReference>
<dbReference type="Pfam" id="PF01966">
    <property type="entry name" value="HD"/>
    <property type="match status" value="1"/>
</dbReference>
<dbReference type="NCBIfam" id="TIGR01353">
    <property type="entry name" value="dGTP_triPase"/>
    <property type="match status" value="1"/>
</dbReference>
<protein>
    <recommendedName>
        <fullName evidence="2">Deoxyguanosinetriphosphate triphosphohydrolase-like protein</fullName>
    </recommendedName>
</protein>
<dbReference type="SMART" id="SM00471">
    <property type="entry name" value="HDc"/>
    <property type="match status" value="1"/>
</dbReference>
<dbReference type="Gene3D" id="1.10.3210.10">
    <property type="entry name" value="Hypothetical protein af1432"/>
    <property type="match status" value="1"/>
</dbReference>
<dbReference type="InterPro" id="IPR006261">
    <property type="entry name" value="dGTPase"/>
</dbReference>
<evidence type="ECO:0000256" key="2">
    <source>
        <dbReference type="HAMAP-Rule" id="MF_01212"/>
    </source>
</evidence>
<sequence>MTVREAVEQAQREQLSPWACRAEESRGRARPVPPCPMRTDFQRDVDRIVHSKAFRRLMHKTQVFLAPEGDHYRTRMTHTLEVARVARTMARGLRLNEDLTEAAALGHDLGHTPFGHAGEAVLNEIMPGGFEHNVQSLRVVERLEQGGAGLNLTWEVRNAIRCHTGAEEAATLEGRLIRLADRIAYINHDIDDAIRGGVLYPLDVPLELSQVLGFSHGERIDTLVSDVIEQSRDKGEICQSEPCRRAMEELRAFLFARVYHSPLAKGEERKAQDMLRFLFEYYRREADRLPGEFQEIRALEGTERAVCDYIAGMTDKYAVEQFRTLAIPRAWAVK</sequence>
<organism evidence="4 5">
    <name type="scientific">Pseudoflavonifractor hominis</name>
    <dbReference type="NCBI Taxonomy" id="2763059"/>
    <lineage>
        <taxon>Bacteria</taxon>
        <taxon>Bacillati</taxon>
        <taxon>Bacillota</taxon>
        <taxon>Clostridia</taxon>
        <taxon>Eubacteriales</taxon>
        <taxon>Oscillospiraceae</taxon>
        <taxon>Pseudoflavonifractor</taxon>
    </lineage>
</organism>
<dbReference type="EMBL" id="JACOPR010000001">
    <property type="protein sequence ID" value="MBC5729467.1"/>
    <property type="molecule type" value="Genomic_DNA"/>
</dbReference>
<dbReference type="HAMAP" id="MF_01212">
    <property type="entry name" value="dGTPase_type2"/>
    <property type="match status" value="1"/>
</dbReference>
<dbReference type="CDD" id="cd00077">
    <property type="entry name" value="HDc"/>
    <property type="match status" value="1"/>
</dbReference>
<keyword evidence="5" id="KW-1185">Reference proteome</keyword>
<dbReference type="PANTHER" id="PTHR35795:SF1">
    <property type="entry name" value="BIS(5'-NUCLEOSYL)-TETRAPHOSPHATASE, SYMMETRICAL"/>
    <property type="match status" value="1"/>
</dbReference>
<dbReference type="Proteomes" id="UP000660021">
    <property type="component" value="Unassembled WGS sequence"/>
</dbReference>
<dbReference type="SUPFAM" id="SSF109604">
    <property type="entry name" value="HD-domain/PDEase-like"/>
    <property type="match status" value="1"/>
</dbReference>
<dbReference type="InterPro" id="IPR051094">
    <property type="entry name" value="Diverse_Catalytic_Enzymes"/>
</dbReference>
<dbReference type="PROSITE" id="PS51831">
    <property type="entry name" value="HD"/>
    <property type="match status" value="1"/>
</dbReference>
<accession>A0ABR7HPU9</accession>
<dbReference type="InterPro" id="IPR026875">
    <property type="entry name" value="PHydrolase_assoc_dom"/>
</dbReference>
<name>A0ABR7HPU9_9FIRM</name>
<dbReference type="NCBIfam" id="NF002327">
    <property type="entry name" value="PRK01286.1-2"/>
    <property type="match status" value="1"/>
</dbReference>
<dbReference type="InterPro" id="IPR003607">
    <property type="entry name" value="HD/PDEase_dom"/>
</dbReference>
<evidence type="ECO:0000259" key="3">
    <source>
        <dbReference type="PROSITE" id="PS51831"/>
    </source>
</evidence>
<evidence type="ECO:0000313" key="5">
    <source>
        <dbReference type="Proteomes" id="UP000660021"/>
    </source>
</evidence>
<dbReference type="InterPro" id="IPR006674">
    <property type="entry name" value="HD_domain"/>
</dbReference>
<dbReference type="Pfam" id="PF13286">
    <property type="entry name" value="HD_assoc"/>
    <property type="match status" value="1"/>
</dbReference>
<gene>
    <name evidence="4" type="ORF">H8S34_01280</name>
</gene>
<feature type="domain" description="HD" evidence="3">
    <location>
        <begin position="75"/>
        <end position="186"/>
    </location>
</feature>
<keyword evidence="1 2" id="KW-0378">Hydrolase</keyword>
<dbReference type="InterPro" id="IPR023023">
    <property type="entry name" value="dNTPase_2"/>
</dbReference>
<comment type="caution">
    <text evidence="4">The sequence shown here is derived from an EMBL/GenBank/DDBJ whole genome shotgun (WGS) entry which is preliminary data.</text>
</comment>
<evidence type="ECO:0000313" key="4">
    <source>
        <dbReference type="EMBL" id="MBC5729467.1"/>
    </source>
</evidence>
<comment type="similarity">
    <text evidence="2">Belongs to the dGTPase family. Type 2 subfamily.</text>
</comment>
<evidence type="ECO:0000256" key="1">
    <source>
        <dbReference type="ARBA" id="ARBA00022801"/>
    </source>
</evidence>
<dbReference type="RefSeq" id="WP_101693560.1">
    <property type="nucleotide sequence ID" value="NZ_JACOPR010000001.1"/>
</dbReference>